<evidence type="ECO:0000313" key="3">
    <source>
        <dbReference type="Proteomes" id="UP000827092"/>
    </source>
</evidence>
<keyword evidence="1" id="KW-1133">Transmembrane helix</keyword>
<keyword evidence="1" id="KW-0812">Transmembrane</keyword>
<proteinExistence type="predicted"/>
<feature type="transmembrane region" description="Helical" evidence="1">
    <location>
        <begin position="159"/>
        <end position="180"/>
    </location>
</feature>
<keyword evidence="1" id="KW-0472">Membrane</keyword>
<keyword evidence="3" id="KW-1185">Reference proteome</keyword>
<sequence>MEVLTNPEFHLPSTYIPLGLSQVTRNSYNGGVHIPCTHAARQIKYTRTERIALSMKRFFFRKKRRSNLEATSDFIFYTTSSKAHPELRRVCANTISSTERREIIYRRSQRRSCLTLADFLRTLLAVVWMLMFTWIVVYSVVRCQQLEGCSFLLTTTEGYVVLAVLLLTFVAGIAVVVILATCKPKDSSREEHRSVSNRVSLETQV</sequence>
<evidence type="ECO:0000256" key="1">
    <source>
        <dbReference type="SAM" id="Phobius"/>
    </source>
</evidence>
<comment type="caution">
    <text evidence="2">The sequence shown here is derived from an EMBL/GenBank/DDBJ whole genome shotgun (WGS) entry which is preliminary data.</text>
</comment>
<dbReference type="AlphaFoldDB" id="A0AAV6U7K6"/>
<protein>
    <submittedName>
        <fullName evidence="2">Uncharacterized protein</fullName>
    </submittedName>
</protein>
<accession>A0AAV6U7K6</accession>
<dbReference type="Proteomes" id="UP000827092">
    <property type="component" value="Unassembled WGS sequence"/>
</dbReference>
<gene>
    <name evidence="2" type="ORF">JTE90_020821</name>
</gene>
<name>A0AAV6U7K6_9ARAC</name>
<organism evidence="2 3">
    <name type="scientific">Oedothorax gibbosus</name>
    <dbReference type="NCBI Taxonomy" id="931172"/>
    <lineage>
        <taxon>Eukaryota</taxon>
        <taxon>Metazoa</taxon>
        <taxon>Ecdysozoa</taxon>
        <taxon>Arthropoda</taxon>
        <taxon>Chelicerata</taxon>
        <taxon>Arachnida</taxon>
        <taxon>Araneae</taxon>
        <taxon>Araneomorphae</taxon>
        <taxon>Entelegynae</taxon>
        <taxon>Araneoidea</taxon>
        <taxon>Linyphiidae</taxon>
        <taxon>Erigoninae</taxon>
        <taxon>Oedothorax</taxon>
    </lineage>
</organism>
<reference evidence="2 3" key="1">
    <citation type="journal article" date="2022" name="Nat. Ecol. Evol.">
        <title>A masculinizing supergene underlies an exaggerated male reproductive morph in a spider.</title>
        <authorList>
            <person name="Hendrickx F."/>
            <person name="De Corte Z."/>
            <person name="Sonet G."/>
            <person name="Van Belleghem S.M."/>
            <person name="Kostlbacher S."/>
            <person name="Vangestel C."/>
        </authorList>
    </citation>
    <scope>NUCLEOTIDE SEQUENCE [LARGE SCALE GENOMIC DNA]</scope>
    <source>
        <strain evidence="2">W744_W776</strain>
    </source>
</reference>
<evidence type="ECO:0000313" key="2">
    <source>
        <dbReference type="EMBL" id="KAG8179838.1"/>
    </source>
</evidence>
<feature type="transmembrane region" description="Helical" evidence="1">
    <location>
        <begin position="119"/>
        <end position="139"/>
    </location>
</feature>
<dbReference type="EMBL" id="JAFNEN010000600">
    <property type="protein sequence ID" value="KAG8179838.1"/>
    <property type="molecule type" value="Genomic_DNA"/>
</dbReference>